<evidence type="ECO:0000256" key="1">
    <source>
        <dbReference type="ARBA" id="ARBA00004651"/>
    </source>
</evidence>
<feature type="transmembrane region" description="Helical" evidence="9">
    <location>
        <begin position="96"/>
        <end position="117"/>
    </location>
</feature>
<evidence type="ECO:0000256" key="7">
    <source>
        <dbReference type="ARBA" id="ARBA00023170"/>
    </source>
</evidence>
<keyword evidence="2" id="KW-1003">Cell membrane</keyword>
<gene>
    <name evidence="11" type="ORF">EDS130_LOCUS27239</name>
    <name evidence="12" type="ORF">XAT740_LOCUS48084</name>
</gene>
<evidence type="ECO:0000313" key="12">
    <source>
        <dbReference type="EMBL" id="CAF1604259.1"/>
    </source>
</evidence>
<feature type="transmembrane region" description="Helical" evidence="9">
    <location>
        <begin position="242"/>
        <end position="265"/>
    </location>
</feature>
<proteinExistence type="predicted"/>
<dbReference type="Proteomes" id="UP000663852">
    <property type="component" value="Unassembled WGS sequence"/>
</dbReference>
<dbReference type="PANTHER" id="PTHR24229">
    <property type="entry name" value="NEUROPEPTIDES RECEPTOR"/>
    <property type="match status" value="1"/>
</dbReference>
<feature type="transmembrane region" description="Helical" evidence="9">
    <location>
        <begin position="20"/>
        <end position="44"/>
    </location>
</feature>
<comment type="caution">
    <text evidence="12">The sequence shown here is derived from an EMBL/GenBank/DDBJ whole genome shotgun (WGS) entry which is preliminary data.</text>
</comment>
<dbReference type="GO" id="GO:0042923">
    <property type="term" value="F:neuropeptide binding"/>
    <property type="evidence" value="ECO:0007669"/>
    <property type="project" value="TreeGrafter"/>
</dbReference>
<dbReference type="GO" id="GO:0004930">
    <property type="term" value="F:G protein-coupled receptor activity"/>
    <property type="evidence" value="ECO:0007669"/>
    <property type="project" value="UniProtKB-KW"/>
</dbReference>
<dbReference type="EMBL" id="CAJNOJ010000170">
    <property type="protein sequence ID" value="CAF1236871.1"/>
    <property type="molecule type" value="Genomic_DNA"/>
</dbReference>
<keyword evidence="6 9" id="KW-0472">Membrane</keyword>
<evidence type="ECO:0000256" key="5">
    <source>
        <dbReference type="ARBA" id="ARBA00023040"/>
    </source>
</evidence>
<evidence type="ECO:0000256" key="4">
    <source>
        <dbReference type="ARBA" id="ARBA00022989"/>
    </source>
</evidence>
<dbReference type="InterPro" id="IPR017452">
    <property type="entry name" value="GPCR_Rhodpsn_7TM"/>
</dbReference>
<dbReference type="OrthoDB" id="9990906at2759"/>
<reference evidence="12" key="1">
    <citation type="submission" date="2021-02" db="EMBL/GenBank/DDBJ databases">
        <authorList>
            <person name="Nowell W R."/>
        </authorList>
    </citation>
    <scope>NUCLEOTIDE SEQUENCE</scope>
</reference>
<keyword evidence="8" id="KW-0807">Transducer</keyword>
<dbReference type="GO" id="GO:0043005">
    <property type="term" value="C:neuron projection"/>
    <property type="evidence" value="ECO:0007669"/>
    <property type="project" value="TreeGrafter"/>
</dbReference>
<feature type="transmembrane region" description="Helical" evidence="9">
    <location>
        <begin position="138"/>
        <end position="163"/>
    </location>
</feature>
<evidence type="ECO:0000256" key="8">
    <source>
        <dbReference type="ARBA" id="ARBA00023224"/>
    </source>
</evidence>
<dbReference type="Gene3D" id="1.20.1070.10">
    <property type="entry name" value="Rhodopsin 7-helix transmembrane proteins"/>
    <property type="match status" value="1"/>
</dbReference>
<dbReference type="PANTHER" id="PTHR24229:SF40">
    <property type="entry name" value="ALLATOSTATIN C RECEPTOR 1-RELATED"/>
    <property type="match status" value="1"/>
</dbReference>
<evidence type="ECO:0000256" key="3">
    <source>
        <dbReference type="ARBA" id="ARBA00022692"/>
    </source>
</evidence>
<keyword evidence="13" id="KW-1185">Reference proteome</keyword>
<evidence type="ECO:0000313" key="13">
    <source>
        <dbReference type="Proteomes" id="UP000663828"/>
    </source>
</evidence>
<feature type="domain" description="G-protein coupled receptors family 1 profile" evidence="10">
    <location>
        <begin position="36"/>
        <end position="298"/>
    </location>
</feature>
<keyword evidence="7" id="KW-0675">Receptor</keyword>
<dbReference type="PROSITE" id="PS50262">
    <property type="entry name" value="G_PROTEIN_RECEP_F1_2"/>
    <property type="match status" value="1"/>
</dbReference>
<dbReference type="GO" id="GO:0007218">
    <property type="term" value="P:neuropeptide signaling pathway"/>
    <property type="evidence" value="ECO:0007669"/>
    <property type="project" value="TreeGrafter"/>
</dbReference>
<feature type="transmembrane region" description="Helical" evidence="9">
    <location>
        <begin position="56"/>
        <end position="76"/>
    </location>
</feature>
<dbReference type="EMBL" id="CAJNOR010006825">
    <property type="protein sequence ID" value="CAF1604259.1"/>
    <property type="molecule type" value="Genomic_DNA"/>
</dbReference>
<feature type="transmembrane region" description="Helical" evidence="9">
    <location>
        <begin position="183"/>
        <end position="206"/>
    </location>
</feature>
<dbReference type="SUPFAM" id="SSF81321">
    <property type="entry name" value="Family A G protein-coupled receptor-like"/>
    <property type="match status" value="1"/>
</dbReference>
<keyword evidence="3 9" id="KW-0812">Transmembrane</keyword>
<evidence type="ECO:0000313" key="11">
    <source>
        <dbReference type="EMBL" id="CAF1236871.1"/>
    </source>
</evidence>
<feature type="transmembrane region" description="Helical" evidence="9">
    <location>
        <begin position="285"/>
        <end position="303"/>
    </location>
</feature>
<evidence type="ECO:0000256" key="9">
    <source>
        <dbReference type="SAM" id="Phobius"/>
    </source>
</evidence>
<dbReference type="Proteomes" id="UP000663828">
    <property type="component" value="Unassembled WGS sequence"/>
</dbReference>
<protein>
    <recommendedName>
        <fullName evidence="10">G-protein coupled receptors family 1 profile domain-containing protein</fullName>
    </recommendedName>
</protein>
<evidence type="ECO:0000256" key="2">
    <source>
        <dbReference type="ARBA" id="ARBA00022475"/>
    </source>
</evidence>
<organism evidence="12 13">
    <name type="scientific">Adineta ricciae</name>
    <name type="common">Rotifer</name>
    <dbReference type="NCBI Taxonomy" id="249248"/>
    <lineage>
        <taxon>Eukaryota</taxon>
        <taxon>Metazoa</taxon>
        <taxon>Spiralia</taxon>
        <taxon>Gnathifera</taxon>
        <taxon>Rotifera</taxon>
        <taxon>Eurotatoria</taxon>
        <taxon>Bdelloidea</taxon>
        <taxon>Adinetida</taxon>
        <taxon>Adinetidae</taxon>
        <taxon>Adineta</taxon>
    </lineage>
</organism>
<comment type="subcellular location">
    <subcellularLocation>
        <location evidence="1">Cell membrane</location>
        <topology evidence="1">Multi-pass membrane protein</topology>
    </subcellularLocation>
</comment>
<keyword evidence="5" id="KW-0297">G-protein coupled receptor</keyword>
<sequence length="323" mass="37339">MSTQSVNYDLINTLQMAQKYLYQYFAFALMILGTIGCIFSLLVFTKTTFRKNPCSLYMIAYYIGNLTEIYTVILPSVLVFSYNQSISVQSIHACRFIYYMAVVLNFLCPSYLIFASIDRILITSSNATTRRRSTVRRASISVISITLFWFLCEAHVLVFTKIFEVVTNYVVCFFQGGLYLTVFIYYSTTIALLIPFILAILGYWAIKNIRQVGKHRVHIVGSNVETSAHINQQQIQSKDRQLIRIVLMDIVIYILSSFPLAIVSIWLQAIQYDVKTLEQSQINSFINNICVCIGYIPYCIGFYKNLFTSKTFRNEFMNIFLRK</sequence>
<evidence type="ECO:0000256" key="6">
    <source>
        <dbReference type="ARBA" id="ARBA00023136"/>
    </source>
</evidence>
<accession>A0A816B6A4</accession>
<dbReference type="AlphaFoldDB" id="A0A816B6A4"/>
<dbReference type="GO" id="GO:0005886">
    <property type="term" value="C:plasma membrane"/>
    <property type="evidence" value="ECO:0007669"/>
    <property type="project" value="UniProtKB-SubCell"/>
</dbReference>
<name>A0A816B6A4_ADIRI</name>
<keyword evidence="4 9" id="KW-1133">Transmembrane helix</keyword>
<evidence type="ECO:0000259" key="10">
    <source>
        <dbReference type="PROSITE" id="PS50262"/>
    </source>
</evidence>